<proteinExistence type="inferred from homology"/>
<keyword evidence="4" id="KW-0378">Hydrolase</keyword>
<evidence type="ECO:0000313" key="9">
    <source>
        <dbReference type="Proteomes" id="UP000001514"/>
    </source>
</evidence>
<dbReference type="Pfam" id="PF26410">
    <property type="entry name" value="GH5_mannosidase"/>
    <property type="match status" value="2"/>
</dbReference>
<evidence type="ECO:0000256" key="5">
    <source>
        <dbReference type="ARBA" id="ARBA00023295"/>
    </source>
</evidence>
<dbReference type="Gene3D" id="3.20.20.80">
    <property type="entry name" value="Glycosidases"/>
    <property type="match status" value="2"/>
</dbReference>
<comment type="similarity">
    <text evidence="2">Belongs to the glycosyl hydrolase 5 (cellulase A) family.</text>
</comment>
<evidence type="ECO:0000256" key="3">
    <source>
        <dbReference type="ARBA" id="ARBA00012706"/>
    </source>
</evidence>
<dbReference type="KEGG" id="smo:SELMODRAFT_403117"/>
<dbReference type="eggNOG" id="ENOG502QS4Q">
    <property type="taxonomic scope" value="Eukaryota"/>
</dbReference>
<feature type="domain" description="Glycoside hydrolase family 5" evidence="7">
    <location>
        <begin position="211"/>
        <end position="361"/>
    </location>
</feature>
<dbReference type="GO" id="GO:0016985">
    <property type="term" value="F:mannan endo-1,4-beta-mannosidase activity"/>
    <property type="evidence" value="ECO:0000318"/>
    <property type="project" value="GO_Central"/>
</dbReference>
<evidence type="ECO:0000256" key="6">
    <source>
        <dbReference type="SAM" id="SignalP"/>
    </source>
</evidence>
<evidence type="ECO:0000256" key="4">
    <source>
        <dbReference type="ARBA" id="ARBA00022801"/>
    </source>
</evidence>
<dbReference type="InterPro" id="IPR001547">
    <property type="entry name" value="Glyco_hydro_5"/>
</dbReference>
<evidence type="ECO:0000313" key="8">
    <source>
        <dbReference type="EMBL" id="EFJ38212.1"/>
    </source>
</evidence>
<keyword evidence="5" id="KW-0326">Glycosidase</keyword>
<dbReference type="FunFam" id="3.20.20.80:FF:000313">
    <property type="entry name" value="Uncharacterized protein"/>
    <property type="match status" value="1"/>
</dbReference>
<keyword evidence="9" id="KW-1185">Reference proteome</keyword>
<dbReference type="HOGENOM" id="CLU_031603_0_0_1"/>
<dbReference type="AlphaFoldDB" id="D8QP38"/>
<dbReference type="STRING" id="88036.D8QP38"/>
<dbReference type="OMA" id="ERWVTSH"/>
<evidence type="ECO:0000256" key="2">
    <source>
        <dbReference type="ARBA" id="ARBA00005641"/>
    </source>
</evidence>
<reference evidence="8 9" key="1">
    <citation type="journal article" date="2011" name="Science">
        <title>The Selaginella genome identifies genetic changes associated with the evolution of vascular plants.</title>
        <authorList>
            <person name="Banks J.A."/>
            <person name="Nishiyama T."/>
            <person name="Hasebe M."/>
            <person name="Bowman J.L."/>
            <person name="Gribskov M."/>
            <person name="dePamphilis C."/>
            <person name="Albert V.A."/>
            <person name="Aono N."/>
            <person name="Aoyama T."/>
            <person name="Ambrose B.A."/>
            <person name="Ashton N.W."/>
            <person name="Axtell M.J."/>
            <person name="Barker E."/>
            <person name="Barker M.S."/>
            <person name="Bennetzen J.L."/>
            <person name="Bonawitz N.D."/>
            <person name="Chapple C."/>
            <person name="Cheng C."/>
            <person name="Correa L.G."/>
            <person name="Dacre M."/>
            <person name="DeBarry J."/>
            <person name="Dreyer I."/>
            <person name="Elias M."/>
            <person name="Engstrom E.M."/>
            <person name="Estelle M."/>
            <person name="Feng L."/>
            <person name="Finet C."/>
            <person name="Floyd S.K."/>
            <person name="Frommer W.B."/>
            <person name="Fujita T."/>
            <person name="Gramzow L."/>
            <person name="Gutensohn M."/>
            <person name="Harholt J."/>
            <person name="Hattori M."/>
            <person name="Heyl A."/>
            <person name="Hirai T."/>
            <person name="Hiwatashi Y."/>
            <person name="Ishikawa M."/>
            <person name="Iwata M."/>
            <person name="Karol K.G."/>
            <person name="Koehler B."/>
            <person name="Kolukisaoglu U."/>
            <person name="Kubo M."/>
            <person name="Kurata T."/>
            <person name="Lalonde S."/>
            <person name="Li K."/>
            <person name="Li Y."/>
            <person name="Litt A."/>
            <person name="Lyons E."/>
            <person name="Manning G."/>
            <person name="Maruyama T."/>
            <person name="Michael T.P."/>
            <person name="Mikami K."/>
            <person name="Miyazaki S."/>
            <person name="Morinaga S."/>
            <person name="Murata T."/>
            <person name="Mueller-Roeber B."/>
            <person name="Nelson D.R."/>
            <person name="Obara M."/>
            <person name="Oguri Y."/>
            <person name="Olmstead R.G."/>
            <person name="Onodera N."/>
            <person name="Petersen B.L."/>
            <person name="Pils B."/>
            <person name="Prigge M."/>
            <person name="Rensing S.A."/>
            <person name="Riano-Pachon D.M."/>
            <person name="Roberts A.W."/>
            <person name="Sato Y."/>
            <person name="Scheller H.V."/>
            <person name="Schulz B."/>
            <person name="Schulz C."/>
            <person name="Shakirov E.V."/>
            <person name="Shibagaki N."/>
            <person name="Shinohara N."/>
            <person name="Shippen D.E."/>
            <person name="Soerensen I."/>
            <person name="Sotooka R."/>
            <person name="Sugimoto N."/>
            <person name="Sugita M."/>
            <person name="Sumikawa N."/>
            <person name="Tanurdzic M."/>
            <person name="Theissen G."/>
            <person name="Ulvskov P."/>
            <person name="Wakazuki S."/>
            <person name="Weng J.K."/>
            <person name="Willats W.W."/>
            <person name="Wipf D."/>
            <person name="Wolf P.G."/>
            <person name="Yang L."/>
            <person name="Zimmer A.D."/>
            <person name="Zhu Q."/>
            <person name="Mitros T."/>
            <person name="Hellsten U."/>
            <person name="Loque D."/>
            <person name="Otillar R."/>
            <person name="Salamov A."/>
            <person name="Schmutz J."/>
            <person name="Shapiro H."/>
            <person name="Lindquist E."/>
            <person name="Lucas S."/>
            <person name="Rokhsar D."/>
            <person name="Grigoriev I.V."/>
        </authorList>
    </citation>
    <scope>NUCLEOTIDE SEQUENCE [LARGE SCALE GENOMIC DNA]</scope>
</reference>
<protein>
    <recommendedName>
        <fullName evidence="3">mannan endo-1,4-beta-mannosidase</fullName>
        <ecNumber evidence="3">3.2.1.78</ecNumber>
    </recommendedName>
</protein>
<sequence length="401" mass="44340">MHLARSRSSQSRAQVALLLLIVSTLISSVASSSLAQSSNFDSEKISPRPIGGGFVTRSGTRFTLDGRLFYVNGFNAYWMTRVACESRDQVSGFLRQASSLGLTVARTWAFNDGGYNAIQLRPGVYSEQSLQMFKLTLCFCDLVWKSKSLKALDFVIAEARSQGVRLLLSLSDNYDSLGGKSQYVKWARQAGIACSSDDAFFSEPTIRSYFRNYIQAWIKEMSSFIKSLDANHLVDVGMEGFYKDPARTRPGSWSSNLGSDFLRHNQIPSIDFATVHSYPDLWLPGASIDAQLQFLSSWVQEHIDDATAVLQKPVLFAEFGKSDRLPGYVVGQRDRFLSTLYSTVYASARTGGAAAGSLVWQLFADGMSPAWDDGFQIFVSQSPSTAQIIAAQSRRLSSLNR</sequence>
<dbReference type="Gramene" id="EFJ38212">
    <property type="protein sequence ID" value="EFJ38212"/>
    <property type="gene ID" value="SELMODRAFT_403117"/>
</dbReference>
<dbReference type="PANTHER" id="PTHR31451:SF64">
    <property type="entry name" value="MANNAN ENDO-1,4-BETA-MANNOSIDASE 7"/>
    <property type="match status" value="1"/>
</dbReference>
<keyword evidence="6" id="KW-0732">Signal</keyword>
<organism evidence="9">
    <name type="scientific">Selaginella moellendorffii</name>
    <name type="common">Spikemoss</name>
    <dbReference type="NCBI Taxonomy" id="88036"/>
    <lineage>
        <taxon>Eukaryota</taxon>
        <taxon>Viridiplantae</taxon>
        <taxon>Streptophyta</taxon>
        <taxon>Embryophyta</taxon>
        <taxon>Tracheophyta</taxon>
        <taxon>Lycopodiopsida</taxon>
        <taxon>Selaginellales</taxon>
        <taxon>Selaginellaceae</taxon>
        <taxon>Selaginella</taxon>
    </lineage>
</organism>
<dbReference type="SUPFAM" id="SSF51445">
    <property type="entry name" value="(Trans)glycosidases"/>
    <property type="match status" value="1"/>
</dbReference>
<dbReference type="EMBL" id="GL377565">
    <property type="protein sequence ID" value="EFJ38212.1"/>
    <property type="molecule type" value="Genomic_DNA"/>
</dbReference>
<dbReference type="PANTHER" id="PTHR31451">
    <property type="match status" value="1"/>
</dbReference>
<dbReference type="InterPro" id="IPR045053">
    <property type="entry name" value="MAN-like"/>
</dbReference>
<name>D8QP38_SELML</name>
<accession>D8QP38</accession>
<evidence type="ECO:0000259" key="7">
    <source>
        <dbReference type="Pfam" id="PF26410"/>
    </source>
</evidence>
<dbReference type="InterPro" id="IPR017853">
    <property type="entry name" value="GH"/>
</dbReference>
<dbReference type="Proteomes" id="UP000001514">
    <property type="component" value="Unassembled WGS sequence"/>
</dbReference>
<dbReference type="InParanoid" id="D8QP38"/>
<gene>
    <name evidence="8" type="ORF">SELMODRAFT_403117</name>
</gene>
<comment type="catalytic activity">
    <reaction evidence="1">
        <text>Random hydrolysis of (1-&gt;4)-beta-D-mannosidic linkages in mannans, galactomannans and glucomannans.</text>
        <dbReference type="EC" id="3.2.1.78"/>
    </reaction>
</comment>
<dbReference type="EC" id="3.2.1.78" evidence="3"/>
<feature type="chain" id="PRO_5003121020" description="mannan endo-1,4-beta-mannosidase" evidence="6">
    <location>
        <begin position="32"/>
        <end position="401"/>
    </location>
</feature>
<evidence type="ECO:0000256" key="1">
    <source>
        <dbReference type="ARBA" id="ARBA00001678"/>
    </source>
</evidence>
<feature type="domain" description="Glycoside hydrolase family 5" evidence="7">
    <location>
        <begin position="54"/>
        <end position="189"/>
    </location>
</feature>
<feature type="signal peptide" evidence="6">
    <location>
        <begin position="1"/>
        <end position="31"/>
    </location>
</feature>